<sequence length="153" mass="17479">MEWQWSDWYECEFDSRGEINTRPLDRYAPDKPGVYAIAIKRTDGTFSVQYIGMSSTKIYRRLKKHFDEKGNHVIKAILEDRKDIPKKPPGSGGATQMLNALYFAFLELPGKEAAEVMEAIYIDGREPIGNLIRGKVSKLPPGLRESDLVERED</sequence>
<protein>
    <submittedName>
        <fullName evidence="2">GIY-YIG nuclease family protein</fullName>
    </submittedName>
</protein>
<comment type="caution">
    <text evidence="2">The sequence shown here is derived from an EMBL/GenBank/DDBJ whole genome shotgun (WGS) entry which is preliminary data.</text>
</comment>
<dbReference type="InterPro" id="IPR000305">
    <property type="entry name" value="GIY-YIG_endonuc"/>
</dbReference>
<dbReference type="RefSeq" id="WP_413258424.1">
    <property type="nucleotide sequence ID" value="NZ_JBHFNS010000065.1"/>
</dbReference>
<keyword evidence="3" id="KW-1185">Reference proteome</keyword>
<feature type="domain" description="GIY-YIG" evidence="1">
    <location>
        <begin position="30"/>
        <end position="131"/>
    </location>
</feature>
<reference evidence="2 3" key="1">
    <citation type="submission" date="2024-09" db="EMBL/GenBank/DDBJ databases">
        <title>Floridaenema gen nov. (Aerosakkonemataceae, Aerosakkonematales ord. nov., Cyanobacteria) from benthic tropical and subtropical fresh waters, with the description of four new species.</title>
        <authorList>
            <person name="Moretto J.A."/>
            <person name="Berthold D.E."/>
            <person name="Lefler F.W."/>
            <person name="Huang I.-S."/>
            <person name="Laughinghouse H. IV."/>
        </authorList>
    </citation>
    <scope>NUCLEOTIDE SEQUENCE [LARGE SCALE GENOMIC DNA]</scope>
    <source>
        <strain evidence="2 3">BLCC-F154</strain>
    </source>
</reference>
<accession>A0ABV4YFG8</accession>
<dbReference type="EMBL" id="JBHFNS010000065">
    <property type="protein sequence ID" value="MFB2936929.1"/>
    <property type="molecule type" value="Genomic_DNA"/>
</dbReference>
<gene>
    <name evidence="2" type="ORF">ACE1B6_16900</name>
</gene>
<evidence type="ECO:0000313" key="2">
    <source>
        <dbReference type="EMBL" id="MFB2936929.1"/>
    </source>
</evidence>
<organism evidence="2 3">
    <name type="scientific">Floridaenema fluviatile BLCC-F154</name>
    <dbReference type="NCBI Taxonomy" id="3153640"/>
    <lineage>
        <taxon>Bacteria</taxon>
        <taxon>Bacillati</taxon>
        <taxon>Cyanobacteriota</taxon>
        <taxon>Cyanophyceae</taxon>
        <taxon>Oscillatoriophycideae</taxon>
        <taxon>Aerosakkonematales</taxon>
        <taxon>Aerosakkonemataceae</taxon>
        <taxon>Floridanema</taxon>
        <taxon>Floridanema fluviatile</taxon>
    </lineage>
</organism>
<proteinExistence type="predicted"/>
<dbReference type="Proteomes" id="UP001576776">
    <property type="component" value="Unassembled WGS sequence"/>
</dbReference>
<evidence type="ECO:0000259" key="1">
    <source>
        <dbReference type="PROSITE" id="PS50164"/>
    </source>
</evidence>
<name>A0ABV4YFG8_9CYAN</name>
<evidence type="ECO:0000313" key="3">
    <source>
        <dbReference type="Proteomes" id="UP001576776"/>
    </source>
</evidence>
<dbReference type="PROSITE" id="PS50164">
    <property type="entry name" value="GIY_YIG"/>
    <property type="match status" value="1"/>
</dbReference>